<proteinExistence type="predicted"/>
<organism evidence="1 2">
    <name type="scientific">Vibrio porteresiae DSM 19223</name>
    <dbReference type="NCBI Taxonomy" id="1123496"/>
    <lineage>
        <taxon>Bacteria</taxon>
        <taxon>Pseudomonadati</taxon>
        <taxon>Pseudomonadota</taxon>
        <taxon>Gammaproteobacteria</taxon>
        <taxon>Vibrionales</taxon>
        <taxon>Vibrionaceae</taxon>
        <taxon>Vibrio</taxon>
    </lineage>
</organism>
<dbReference type="CDD" id="cd00257">
    <property type="entry name" value="beta-trefoil_FSCN-like"/>
    <property type="match status" value="1"/>
</dbReference>
<dbReference type="EMBL" id="CP138203">
    <property type="protein sequence ID" value="WPC72675.1"/>
    <property type="molecule type" value="Genomic_DNA"/>
</dbReference>
<accession>A0ABZ0Q9R1</accession>
<protein>
    <submittedName>
        <fullName evidence="1">Uncharacterized protein</fullName>
    </submittedName>
</protein>
<keyword evidence="2" id="KW-1185">Reference proteome</keyword>
<evidence type="ECO:0000313" key="2">
    <source>
        <dbReference type="Proteomes" id="UP001304071"/>
    </source>
</evidence>
<gene>
    <name evidence="1" type="ORF">R8Z52_11105</name>
</gene>
<dbReference type="Proteomes" id="UP001304071">
    <property type="component" value="Chromosome 1"/>
</dbReference>
<evidence type="ECO:0000313" key="1">
    <source>
        <dbReference type="EMBL" id="WPC72675.1"/>
    </source>
</evidence>
<dbReference type="Gene3D" id="2.80.10.50">
    <property type="match status" value="1"/>
</dbReference>
<name>A0ABZ0Q9R1_9VIBR</name>
<reference evidence="1 2" key="1">
    <citation type="submission" date="2023-11" db="EMBL/GenBank/DDBJ databases">
        <title>Plant-associative lifestyle of Vibrio porteresiae and its evolutionary dynamics.</title>
        <authorList>
            <person name="Rameshkumar N."/>
            <person name="Kirti K."/>
        </authorList>
    </citation>
    <scope>NUCLEOTIDE SEQUENCE [LARGE SCALE GENOMIC DNA]</scope>
    <source>
        <strain evidence="1 2">MSSRF30</strain>
    </source>
</reference>
<sequence>MANIPVFIKSNQFPKCLVRMASEDNPVTKSSGLGTVNCQMDQNSVSKNPWEVFNLIQNDDGTFSFESNQFPGNYLRMRGSTEPQQTAPGFGTVNCQGKIGSYEKFKIELIDETDTGILVSIESNKFPSNYLRMAGEDNPTPVGSGFGTVNCQASVGPYEKFYLVPTKTVSASAILNLIKQ</sequence>
<dbReference type="RefSeq" id="WP_261892282.1">
    <property type="nucleotide sequence ID" value="NZ_AP024895.1"/>
</dbReference>